<accession>A0A5A7S7J7</accession>
<dbReference type="GO" id="GO:0033818">
    <property type="term" value="F:beta-ketoacyl-acyl-carrier-protein synthase III activity"/>
    <property type="evidence" value="ECO:0007669"/>
    <property type="project" value="UniProtKB-EC"/>
</dbReference>
<reference evidence="12 13" key="1">
    <citation type="submission" date="2019-07" db="EMBL/GenBank/DDBJ databases">
        <title>Rhodococcus cavernicolus sp. nov., isolated from a cave.</title>
        <authorList>
            <person name="Lee S.D."/>
        </authorList>
    </citation>
    <scope>NUCLEOTIDE SEQUENCE [LARGE SCALE GENOMIC DNA]</scope>
    <source>
        <strain evidence="12 13">C1-24</strain>
    </source>
</reference>
<comment type="pathway">
    <text evidence="1">Lipid metabolism.</text>
</comment>
<dbReference type="SUPFAM" id="SSF53901">
    <property type="entry name" value="Thiolase-like"/>
    <property type="match status" value="1"/>
</dbReference>
<dbReference type="InterPro" id="IPR013751">
    <property type="entry name" value="ACP_syn_III_N"/>
</dbReference>
<evidence type="ECO:0000256" key="2">
    <source>
        <dbReference type="ARBA" id="ARBA00008642"/>
    </source>
</evidence>
<evidence type="ECO:0000256" key="3">
    <source>
        <dbReference type="ARBA" id="ARBA00022490"/>
    </source>
</evidence>
<dbReference type="Gene3D" id="3.40.47.10">
    <property type="match status" value="2"/>
</dbReference>
<evidence type="ECO:0000259" key="11">
    <source>
        <dbReference type="Pfam" id="PF08545"/>
    </source>
</evidence>
<keyword evidence="9 12" id="KW-0012">Acyltransferase</keyword>
<evidence type="ECO:0000256" key="9">
    <source>
        <dbReference type="ARBA" id="ARBA00023315"/>
    </source>
</evidence>
<evidence type="ECO:0000313" key="13">
    <source>
        <dbReference type="Proteomes" id="UP000322244"/>
    </source>
</evidence>
<evidence type="ECO:0000256" key="5">
    <source>
        <dbReference type="ARBA" id="ARBA00022679"/>
    </source>
</evidence>
<proteinExistence type="inferred from homology"/>
<sequence length="352" mass="37051">MVSIAVNKGHANVAMLGIGAYRPKRIVSNEEVCQTLDSTPEWIYERSGIRNRRWISGDETAKSMAVAAAERALRNSGIDKSQIGAVILTTGSWKTKIPHGAPQVAFELGINGLPAFDVESGCGGFGYGLGVATDMIRAGSAEYVLVIGTETMSVVMDPKDRGTAFIFADGAGAVVVGPSEENGISPTVWGSDGENAGAISQNYDIPEYMDRAEEFQGKDAETDPVGRMVVRMEGPRVFRWAAITLPKALSSAIEQSGVAKEDIEVFVPHQANARINDLMKANLGLGEHVPVANDIENTGNTSAASIPLAIEEMLVTGKAKGGQTALLLAFGAGLSYAGQVVTLPPAPKEASF</sequence>
<evidence type="ECO:0000256" key="8">
    <source>
        <dbReference type="ARBA" id="ARBA00023160"/>
    </source>
</evidence>
<dbReference type="InterPro" id="IPR004655">
    <property type="entry name" value="FabH"/>
</dbReference>
<dbReference type="GO" id="GO:0044550">
    <property type="term" value="P:secondary metabolite biosynthetic process"/>
    <property type="evidence" value="ECO:0007669"/>
    <property type="project" value="TreeGrafter"/>
</dbReference>
<comment type="similarity">
    <text evidence="2">Belongs to the thiolase-like superfamily. FabH family.</text>
</comment>
<dbReference type="CDD" id="cd00830">
    <property type="entry name" value="KAS_III"/>
    <property type="match status" value="1"/>
</dbReference>
<feature type="domain" description="Beta-ketoacyl-[acyl-carrier-protein] synthase III C-terminal" evidence="10">
    <location>
        <begin position="254"/>
        <end position="342"/>
    </location>
</feature>
<evidence type="ECO:0000313" key="12">
    <source>
        <dbReference type="EMBL" id="KAA0018961.1"/>
    </source>
</evidence>
<evidence type="ECO:0000256" key="4">
    <source>
        <dbReference type="ARBA" id="ARBA00022516"/>
    </source>
</evidence>
<dbReference type="Pfam" id="PF08541">
    <property type="entry name" value="ACP_syn_III_C"/>
    <property type="match status" value="1"/>
</dbReference>
<dbReference type="NCBIfam" id="TIGR00747">
    <property type="entry name" value="fabH"/>
    <property type="match status" value="1"/>
</dbReference>
<keyword evidence="7" id="KW-0443">Lipid metabolism</keyword>
<keyword evidence="5 12" id="KW-0808">Transferase</keyword>
<gene>
    <name evidence="12" type="primary">fabH</name>
    <name evidence="12" type="ORF">FOY51_23275</name>
</gene>
<protein>
    <submittedName>
        <fullName evidence="12">Beta-ketoacyl-ACP synthase III</fullName>
        <ecNumber evidence="12">2.3.1.180</ecNumber>
    </submittedName>
</protein>
<keyword evidence="8" id="KW-0275">Fatty acid biosynthesis</keyword>
<evidence type="ECO:0000259" key="10">
    <source>
        <dbReference type="Pfam" id="PF08541"/>
    </source>
</evidence>
<dbReference type="AlphaFoldDB" id="A0A5A7S7J7"/>
<feature type="domain" description="Beta-ketoacyl-[acyl-carrier-protein] synthase III N-terminal" evidence="11">
    <location>
        <begin position="116"/>
        <end position="193"/>
    </location>
</feature>
<evidence type="ECO:0000256" key="1">
    <source>
        <dbReference type="ARBA" id="ARBA00005189"/>
    </source>
</evidence>
<dbReference type="EMBL" id="VLNY01000016">
    <property type="protein sequence ID" value="KAA0018961.1"/>
    <property type="molecule type" value="Genomic_DNA"/>
</dbReference>
<dbReference type="OrthoDB" id="9815506at2"/>
<dbReference type="GO" id="GO:0006633">
    <property type="term" value="P:fatty acid biosynthetic process"/>
    <property type="evidence" value="ECO:0007669"/>
    <property type="project" value="UniProtKB-KW"/>
</dbReference>
<dbReference type="NCBIfam" id="NF006829">
    <property type="entry name" value="PRK09352.1"/>
    <property type="match status" value="1"/>
</dbReference>
<dbReference type="RefSeq" id="WP_149432666.1">
    <property type="nucleotide sequence ID" value="NZ_VLNY01000016.1"/>
</dbReference>
<name>A0A5A7S7J7_9NOCA</name>
<comment type="caution">
    <text evidence="12">The sequence shown here is derived from an EMBL/GenBank/DDBJ whole genome shotgun (WGS) entry which is preliminary data.</text>
</comment>
<dbReference type="Proteomes" id="UP000322244">
    <property type="component" value="Unassembled WGS sequence"/>
</dbReference>
<dbReference type="InterPro" id="IPR013747">
    <property type="entry name" value="ACP_syn_III_C"/>
</dbReference>
<evidence type="ECO:0000256" key="6">
    <source>
        <dbReference type="ARBA" id="ARBA00022832"/>
    </source>
</evidence>
<keyword evidence="13" id="KW-1185">Reference proteome</keyword>
<keyword evidence="3" id="KW-0963">Cytoplasm</keyword>
<evidence type="ECO:0000256" key="7">
    <source>
        <dbReference type="ARBA" id="ARBA00023098"/>
    </source>
</evidence>
<organism evidence="12 13">
    <name type="scientific">Antrihabitans cavernicola</name>
    <dbReference type="NCBI Taxonomy" id="2495913"/>
    <lineage>
        <taxon>Bacteria</taxon>
        <taxon>Bacillati</taxon>
        <taxon>Actinomycetota</taxon>
        <taxon>Actinomycetes</taxon>
        <taxon>Mycobacteriales</taxon>
        <taxon>Nocardiaceae</taxon>
        <taxon>Antrihabitans</taxon>
    </lineage>
</organism>
<dbReference type="EC" id="2.3.1.180" evidence="12"/>
<dbReference type="Pfam" id="PF08545">
    <property type="entry name" value="ACP_syn_III"/>
    <property type="match status" value="1"/>
</dbReference>
<dbReference type="PANTHER" id="PTHR34069">
    <property type="entry name" value="3-OXOACYL-[ACYL-CARRIER-PROTEIN] SYNTHASE 3"/>
    <property type="match status" value="1"/>
</dbReference>
<keyword evidence="4" id="KW-0444">Lipid biosynthesis</keyword>
<dbReference type="PANTHER" id="PTHR34069:SF2">
    <property type="entry name" value="BETA-KETOACYL-[ACYL-CARRIER-PROTEIN] SYNTHASE III"/>
    <property type="match status" value="1"/>
</dbReference>
<keyword evidence="6" id="KW-0276">Fatty acid metabolism</keyword>
<dbReference type="InterPro" id="IPR016039">
    <property type="entry name" value="Thiolase-like"/>
</dbReference>
<dbReference type="GO" id="GO:0004315">
    <property type="term" value="F:3-oxoacyl-[acyl-carrier-protein] synthase activity"/>
    <property type="evidence" value="ECO:0007669"/>
    <property type="project" value="InterPro"/>
</dbReference>